<dbReference type="EMBL" id="QEAP01000066">
    <property type="protein sequence ID" value="TPX75849.1"/>
    <property type="molecule type" value="Genomic_DNA"/>
</dbReference>
<dbReference type="GO" id="GO:0046872">
    <property type="term" value="F:metal ion binding"/>
    <property type="evidence" value="ECO:0007669"/>
    <property type="project" value="InterPro"/>
</dbReference>
<dbReference type="Pfam" id="PF00173">
    <property type="entry name" value="Cyt-b5"/>
    <property type="match status" value="1"/>
</dbReference>
<dbReference type="Gene3D" id="3.40.50.80">
    <property type="entry name" value="Nucleotide-binding domain of ferredoxin-NADP reductase (FNR) module"/>
    <property type="match status" value="1"/>
</dbReference>
<dbReference type="PANTHER" id="PTHR48004">
    <property type="entry name" value="OS01G0149700 PROTEIN"/>
    <property type="match status" value="1"/>
</dbReference>
<dbReference type="SUPFAM" id="SSF55856">
    <property type="entry name" value="Cytochrome b5-like heme/steroid binding domain"/>
    <property type="match status" value="1"/>
</dbReference>
<accession>A0A507FHH8</accession>
<dbReference type="SUPFAM" id="SSF52058">
    <property type="entry name" value="L domain-like"/>
    <property type="match status" value="1"/>
</dbReference>
<dbReference type="GO" id="GO:0019441">
    <property type="term" value="P:L-tryptophan catabolic process to kynurenine"/>
    <property type="evidence" value="ECO:0007669"/>
    <property type="project" value="InterPro"/>
</dbReference>
<sequence length="1333" mass="150954">MFNNRTPLDRLNELLKREDFQRQCILPAGHENEEADTGALQKDAHYKQLYGAGVIRCFPTSIEPHMVIIHSHHEMKKYLPGHSQQTQSLLVIISTCGQLQDSLPAWKFDDLVILNLSFNSLSGNLPDFGNMPKIRFLNLSNNNFNGALINLTALPSLIHLNVANNKFDGGVTTISWLLDLEYADLSFNELSGGIPAITHLKKLKHLWLQNNNFDGGFDPQPRRSLTSLRLNNNRFSGIFNMENLTLTEIDIYGNLFKLEPAKETAKESDDQSIRNSVKMEELFPTGAYIISQEYGFLPRHMHSLMNPKMEGVVGYEEWSTLIHQLPALLLTPLLLRERIDSLPRLATTKDTDFYALLRVSCMASNLCHVYYYHGNPQKLQPPQTLKDTWLDARASLGWSVQVKHHQQTDNAHYLSYIDFIVANCQPVDSINHETMSKMKATEWIELMSDPTKLRVLVPTAPVKVIVPTPPGPTPGRNQEDTFYMVQTSMLAVSADLPSLVVQLQMLGPELIPKAAEVGEKLKQVLDIVRNVTAMFERISLHEGNVDAVTSLFFGRMFASTVIPAKFVKNPETGQYDAFRSKNGHLVLTPGPGGQASPFFALMDSFLNRKHYGTNLGHHSSLHMNSYPADWRNFLIAVRSPHKRGYGHFEEYLRYYQENIEEITELKYCFDLYSSIVEAYLGDNGLLARHLLKLHGYLTGMFRTGREGTIGDAKAGSILNRTEDLLYKSIESSRLERLKDSLPPYSRFVSVEAFKEISPGVWRATLTVPTWCDDNPEAGGHILLHPKNVLDTYRDFSDKLDEMQDQTEIIRHLLSNSSWVRHLQLWKRNIDKITNLSTFLELGDLFGVEVGQIKTKIRSLMPLRPRIYSIPYPPVGTPITKTLNLFIRSHTEGVVYKMMVHLSEATDENQFEFPVVFPASPPLLLTLKNETAVPIVLFSAGTGISPFLSFIEQSSRPVYFVWFTNICSSASISGSFELHLRAACEPLNGTSHVQCLVVCSSPHGKTIRPGEKFEHLHVESRIERTERMQNVFSEGSNRLFLLKKLIHEENCDIRVCGSSGFVHSVITFLGSPGIGEGSLQRWIGSGRLKVEAFSSSEPRPGQIFHPHEILQSVLGEGPIPLMVLNGGVYEVTQQLKHIHPGGAQIFDFYLGTDASKAFNQIKHNVSNNVLGMMQPYQRGRLIEDSSNMRPCSDFNPSSFRVLQTDYDSECKKAWSMMEIRNAIHVEYQLHDVLDSMGIPRKENLHAAEAFKSYLRFTITHLPELIRLFHEIILFREDLFPRNSFVDRTEGDFENADHQKKVQTQVYNFLDNLVQAVSNSLKAKLEGLKGCAEWK</sequence>
<dbReference type="Gene3D" id="3.10.120.10">
    <property type="entry name" value="Cytochrome b5-like heme/steroid binding domain"/>
    <property type="match status" value="1"/>
</dbReference>
<gene>
    <name evidence="2" type="ORF">CcCBS67573_g02891</name>
</gene>
<dbReference type="InterPro" id="IPR001611">
    <property type="entry name" value="Leu-rich_rpt"/>
</dbReference>
<dbReference type="PROSITE" id="PS51384">
    <property type="entry name" value="FAD_FR"/>
    <property type="match status" value="1"/>
</dbReference>
<proteinExistence type="predicted"/>
<dbReference type="InterPro" id="IPR037217">
    <property type="entry name" value="Trp/Indoleamine_2_3_dOase-like"/>
</dbReference>
<evidence type="ECO:0000259" key="1">
    <source>
        <dbReference type="PROSITE" id="PS51384"/>
    </source>
</evidence>
<dbReference type="GO" id="GO:0016491">
    <property type="term" value="F:oxidoreductase activity"/>
    <property type="evidence" value="ECO:0007669"/>
    <property type="project" value="InterPro"/>
</dbReference>
<dbReference type="InterPro" id="IPR039261">
    <property type="entry name" value="FNR_nucleotide-bd"/>
</dbReference>
<dbReference type="Gene3D" id="3.80.10.10">
    <property type="entry name" value="Ribonuclease Inhibitor"/>
    <property type="match status" value="1"/>
</dbReference>
<comment type="caution">
    <text evidence="2">The sequence shown here is derived from an EMBL/GenBank/DDBJ whole genome shotgun (WGS) entry which is preliminary data.</text>
</comment>
<dbReference type="SUPFAM" id="SSF140959">
    <property type="entry name" value="Indolic compounds 2,3-dioxygenase-like"/>
    <property type="match status" value="1"/>
</dbReference>
<dbReference type="InterPro" id="IPR001199">
    <property type="entry name" value="Cyt_B5-like_heme/steroid-bd"/>
</dbReference>
<protein>
    <recommendedName>
        <fullName evidence="1">FAD-binding FR-type domain-containing protein</fullName>
    </recommendedName>
</protein>
<dbReference type="InterPro" id="IPR017927">
    <property type="entry name" value="FAD-bd_FR_type"/>
</dbReference>
<reference evidence="2 3" key="1">
    <citation type="journal article" date="2019" name="Sci. Rep.">
        <title>Comparative genomics of chytrid fungi reveal insights into the obligate biotrophic and pathogenic lifestyle of Synchytrium endobioticum.</title>
        <authorList>
            <person name="van de Vossenberg B.T.L.H."/>
            <person name="Warris S."/>
            <person name="Nguyen H.D.T."/>
            <person name="van Gent-Pelzer M.P.E."/>
            <person name="Joly D.L."/>
            <person name="van de Geest H.C."/>
            <person name="Bonants P.J.M."/>
            <person name="Smith D.S."/>
            <person name="Levesque C.A."/>
            <person name="van der Lee T.A.J."/>
        </authorList>
    </citation>
    <scope>NUCLEOTIDE SEQUENCE [LARGE SCALE GENOMIC DNA]</scope>
    <source>
        <strain evidence="2 3">CBS 675.73</strain>
    </source>
</reference>
<dbReference type="Proteomes" id="UP000320333">
    <property type="component" value="Unassembled WGS sequence"/>
</dbReference>
<name>A0A507FHH8_9FUNG</name>
<evidence type="ECO:0000313" key="3">
    <source>
        <dbReference type="Proteomes" id="UP000320333"/>
    </source>
</evidence>
<dbReference type="InterPro" id="IPR036400">
    <property type="entry name" value="Cyt_B5-like_heme/steroid_sf"/>
</dbReference>
<keyword evidence="3" id="KW-1185">Reference proteome</keyword>
<dbReference type="PANTHER" id="PTHR48004:SF59">
    <property type="entry name" value="LEUCINE-RICH REPEAT-CONTAINING N-TERMINAL PLANT-TYPE DOMAIN-CONTAINING PROTEIN"/>
    <property type="match status" value="1"/>
</dbReference>
<evidence type="ECO:0000313" key="2">
    <source>
        <dbReference type="EMBL" id="TPX75849.1"/>
    </source>
</evidence>
<dbReference type="SMART" id="SM01117">
    <property type="entry name" value="Cyt-b5"/>
    <property type="match status" value="1"/>
</dbReference>
<dbReference type="OrthoDB" id="2113383at2759"/>
<dbReference type="InterPro" id="IPR032675">
    <property type="entry name" value="LRR_dom_sf"/>
</dbReference>
<dbReference type="PROSITE" id="PS51450">
    <property type="entry name" value="LRR"/>
    <property type="match status" value="1"/>
</dbReference>
<dbReference type="GO" id="GO:0020037">
    <property type="term" value="F:heme binding"/>
    <property type="evidence" value="ECO:0007669"/>
    <property type="project" value="InterPro"/>
</dbReference>
<dbReference type="InterPro" id="IPR052941">
    <property type="entry name" value="StomDev_PlantInt_Reg"/>
</dbReference>
<dbReference type="SUPFAM" id="SSF52343">
    <property type="entry name" value="Ferredoxin reductase-like, C-terminal NADP-linked domain"/>
    <property type="match status" value="1"/>
</dbReference>
<organism evidence="2 3">
    <name type="scientific">Chytriomyces confervae</name>
    <dbReference type="NCBI Taxonomy" id="246404"/>
    <lineage>
        <taxon>Eukaryota</taxon>
        <taxon>Fungi</taxon>
        <taxon>Fungi incertae sedis</taxon>
        <taxon>Chytridiomycota</taxon>
        <taxon>Chytridiomycota incertae sedis</taxon>
        <taxon>Chytridiomycetes</taxon>
        <taxon>Chytridiales</taxon>
        <taxon>Chytriomycetaceae</taxon>
        <taxon>Chytriomyces</taxon>
    </lineage>
</organism>
<feature type="domain" description="FAD-binding FR-type" evidence="1">
    <location>
        <begin position="743"/>
        <end position="924"/>
    </location>
</feature>